<organism evidence="2 3">
    <name type="scientific">Purpureocillium lilacinum</name>
    <name type="common">Paecilomyces lilacinus</name>
    <dbReference type="NCBI Taxonomy" id="33203"/>
    <lineage>
        <taxon>Eukaryota</taxon>
        <taxon>Fungi</taxon>
        <taxon>Dikarya</taxon>
        <taxon>Ascomycota</taxon>
        <taxon>Pezizomycotina</taxon>
        <taxon>Sordariomycetes</taxon>
        <taxon>Hypocreomycetidae</taxon>
        <taxon>Hypocreales</taxon>
        <taxon>Ophiocordycipitaceae</taxon>
        <taxon>Purpureocillium</taxon>
    </lineage>
</organism>
<sequence length="303" mass="31659">MDLSGSREHHGAATRGEEQEGPTDIYSAALAGLSGADADAAAARVSSEVPAPTPHPSMSHVSRVCVSGARGPVLSNLREPLPSPGATIHAPRGLHPEAAKAPRPVDRPQPCRVPRLGNLGIHSPTLSAFAPRSAAWGFLQLRYPLGVPAPTPRVSRHALWPTYPPPSLSPSAASTNVPRTRFASANPLANDSANVCWLRVWHDLASAWALALLQSAPTRSHLPPTPAHHPPTAYQSHCGGRASVSFPAPPLLCCRALHTAPSPAILLEGRGGVASAAPYRGESGATLVCSNVLRRVKPRPIKA</sequence>
<dbReference type="AlphaFoldDB" id="A0A2U3DV29"/>
<comment type="caution">
    <text evidence="2">The sequence shown here is derived from an EMBL/GenBank/DDBJ whole genome shotgun (WGS) entry which is preliminary data.</text>
</comment>
<proteinExistence type="predicted"/>
<dbReference type="EMBL" id="LCWV01000027">
    <property type="protein sequence ID" value="PWI66108.1"/>
    <property type="molecule type" value="Genomic_DNA"/>
</dbReference>
<gene>
    <name evidence="2" type="ORF">PCL_05326</name>
</gene>
<accession>A0A2U3DV29</accession>
<evidence type="ECO:0000313" key="2">
    <source>
        <dbReference type="EMBL" id="PWI66108.1"/>
    </source>
</evidence>
<dbReference type="Proteomes" id="UP000245956">
    <property type="component" value="Unassembled WGS sequence"/>
</dbReference>
<name>A0A2U3DV29_PURLI</name>
<feature type="region of interest" description="Disordered" evidence="1">
    <location>
        <begin position="1"/>
        <end position="30"/>
    </location>
</feature>
<evidence type="ECO:0000256" key="1">
    <source>
        <dbReference type="SAM" id="MobiDB-lite"/>
    </source>
</evidence>
<evidence type="ECO:0000313" key="3">
    <source>
        <dbReference type="Proteomes" id="UP000245956"/>
    </source>
</evidence>
<protein>
    <submittedName>
        <fullName evidence="2">Uncharacterized protein</fullName>
    </submittedName>
</protein>
<feature type="compositionally biased region" description="Basic and acidic residues" evidence="1">
    <location>
        <begin position="94"/>
        <end position="106"/>
    </location>
</feature>
<feature type="compositionally biased region" description="Basic and acidic residues" evidence="1">
    <location>
        <begin position="1"/>
        <end position="18"/>
    </location>
</feature>
<reference evidence="2 3" key="1">
    <citation type="journal article" date="2016" name="Front. Microbiol.">
        <title>Genome and transcriptome sequences reveal the specific parasitism of the nematophagous Purpureocillium lilacinum 36-1.</title>
        <authorList>
            <person name="Xie J."/>
            <person name="Li S."/>
            <person name="Mo C."/>
            <person name="Xiao X."/>
            <person name="Peng D."/>
            <person name="Wang G."/>
            <person name="Xiao Y."/>
        </authorList>
    </citation>
    <scope>NUCLEOTIDE SEQUENCE [LARGE SCALE GENOMIC DNA]</scope>
    <source>
        <strain evidence="2 3">36-1</strain>
    </source>
</reference>
<feature type="region of interest" description="Disordered" evidence="1">
    <location>
        <begin position="76"/>
        <end position="109"/>
    </location>
</feature>